<comment type="caution">
    <text evidence="1">The sequence shown here is derived from an EMBL/GenBank/DDBJ whole genome shotgun (WGS) entry which is preliminary data.</text>
</comment>
<dbReference type="EMBL" id="CAJNNV010031531">
    <property type="protein sequence ID" value="CAE8636689.1"/>
    <property type="molecule type" value="Genomic_DNA"/>
</dbReference>
<dbReference type="AlphaFoldDB" id="A0A813HFK7"/>
<evidence type="ECO:0000313" key="2">
    <source>
        <dbReference type="Proteomes" id="UP000654075"/>
    </source>
</evidence>
<reference evidence="1" key="1">
    <citation type="submission" date="2021-02" db="EMBL/GenBank/DDBJ databases">
        <authorList>
            <person name="Dougan E. K."/>
            <person name="Rhodes N."/>
            <person name="Thang M."/>
            <person name="Chan C."/>
        </authorList>
    </citation>
    <scope>NUCLEOTIDE SEQUENCE</scope>
</reference>
<name>A0A813HFK7_POLGL</name>
<evidence type="ECO:0000313" key="1">
    <source>
        <dbReference type="EMBL" id="CAE8636689.1"/>
    </source>
</evidence>
<dbReference type="OrthoDB" id="416336at2759"/>
<proteinExistence type="predicted"/>
<dbReference type="Proteomes" id="UP000654075">
    <property type="component" value="Unassembled WGS sequence"/>
</dbReference>
<organism evidence="1 2">
    <name type="scientific">Polarella glacialis</name>
    <name type="common">Dinoflagellate</name>
    <dbReference type="NCBI Taxonomy" id="89957"/>
    <lineage>
        <taxon>Eukaryota</taxon>
        <taxon>Sar</taxon>
        <taxon>Alveolata</taxon>
        <taxon>Dinophyceae</taxon>
        <taxon>Suessiales</taxon>
        <taxon>Suessiaceae</taxon>
        <taxon>Polarella</taxon>
    </lineage>
</organism>
<protein>
    <submittedName>
        <fullName evidence="1">Uncharacterized protein</fullName>
    </submittedName>
</protein>
<keyword evidence="2" id="KW-1185">Reference proteome</keyword>
<accession>A0A813HFK7</accession>
<sequence length="268" mass="29032">MMWTWASATIKRVVRSTLAAEAYAISEAAEFGHLLRQLLQQVHHPELTLKQLEAAAPTGALLVVTDSQNLATNVPKDTSAVTDKRLRIVITMLRETFLDPQQRTQLLWKPTGLMLADGLTKAVKADALLAAVQSNNNNTTNNNTNNNTHNTLMVTSEHIEQTADGVDDVSFLAGVIVGFVGCVGVEFVGRRVLLRLFASCLRCVRRVASASVVASSRRGVLFRTVAMQTDSSVSATSANLRNRYGFGAVSVSAPHRRADIAVPVVRVL</sequence>
<gene>
    <name evidence="1" type="ORF">PGLA1383_LOCUS52098</name>
</gene>